<proteinExistence type="predicted"/>
<organism evidence="3 4">
    <name type="scientific">Prunus yedoensis var. nudiflora</name>
    <dbReference type="NCBI Taxonomy" id="2094558"/>
    <lineage>
        <taxon>Eukaryota</taxon>
        <taxon>Viridiplantae</taxon>
        <taxon>Streptophyta</taxon>
        <taxon>Embryophyta</taxon>
        <taxon>Tracheophyta</taxon>
        <taxon>Spermatophyta</taxon>
        <taxon>Magnoliopsida</taxon>
        <taxon>eudicotyledons</taxon>
        <taxon>Gunneridae</taxon>
        <taxon>Pentapetalae</taxon>
        <taxon>rosids</taxon>
        <taxon>fabids</taxon>
        <taxon>Rosales</taxon>
        <taxon>Rosaceae</taxon>
        <taxon>Amygdaloideae</taxon>
        <taxon>Amygdaleae</taxon>
        <taxon>Prunus</taxon>
    </lineage>
</organism>
<keyword evidence="2" id="KW-0812">Transmembrane</keyword>
<dbReference type="PANTHER" id="PTHR34189:SF18">
    <property type="entry name" value="SERINE_THREONINE-KINASE RLCKVII PROTEIN"/>
    <property type="match status" value="1"/>
</dbReference>
<gene>
    <name evidence="3" type="ORF">Pyn_32801</name>
</gene>
<feature type="compositionally biased region" description="Basic residues" evidence="1">
    <location>
        <begin position="31"/>
        <end position="41"/>
    </location>
</feature>
<dbReference type="OrthoDB" id="1191655at2759"/>
<feature type="region of interest" description="Disordered" evidence="1">
    <location>
        <begin position="29"/>
        <end position="49"/>
    </location>
</feature>
<evidence type="ECO:0008006" key="5">
    <source>
        <dbReference type="Google" id="ProtNLM"/>
    </source>
</evidence>
<accession>A0A314U683</accession>
<evidence type="ECO:0000313" key="4">
    <source>
        <dbReference type="Proteomes" id="UP000250321"/>
    </source>
</evidence>
<sequence length="154" mass="17359">MQQRLWSYSSRVPDQEHTVVAIGSAAPRQPQLKHHHHHHNPRTNPDGLPHYDPRSGFGKKEGYWRSVSAEKWIHVIPVIVLFCLFVLWWFSVSVKVVSIDGRITAIRETEIPLPLNETRIHIAILAAAAMSPIASVPQNLTVNNATEVPSAEKK</sequence>
<dbReference type="Proteomes" id="UP000250321">
    <property type="component" value="Unassembled WGS sequence"/>
</dbReference>
<keyword evidence="2" id="KW-1133">Transmembrane helix</keyword>
<evidence type="ECO:0000256" key="2">
    <source>
        <dbReference type="SAM" id="Phobius"/>
    </source>
</evidence>
<keyword evidence="4" id="KW-1185">Reference proteome</keyword>
<dbReference type="EMBL" id="PJQY01004005">
    <property type="protein sequence ID" value="PQM32618.1"/>
    <property type="molecule type" value="Genomic_DNA"/>
</dbReference>
<dbReference type="PANTHER" id="PTHR34189">
    <property type="entry name" value="TRANSMEMBRANE PROTEIN"/>
    <property type="match status" value="1"/>
</dbReference>
<comment type="caution">
    <text evidence="3">The sequence shown here is derived from an EMBL/GenBank/DDBJ whole genome shotgun (WGS) entry which is preliminary data.</text>
</comment>
<evidence type="ECO:0000256" key="1">
    <source>
        <dbReference type="SAM" id="MobiDB-lite"/>
    </source>
</evidence>
<name>A0A314U683_PRUYE</name>
<dbReference type="AlphaFoldDB" id="A0A314U683"/>
<feature type="transmembrane region" description="Helical" evidence="2">
    <location>
        <begin position="72"/>
        <end position="90"/>
    </location>
</feature>
<keyword evidence="2" id="KW-0472">Membrane</keyword>
<protein>
    <recommendedName>
        <fullName evidence="5">Transmembrane protein</fullName>
    </recommendedName>
</protein>
<evidence type="ECO:0000313" key="3">
    <source>
        <dbReference type="EMBL" id="PQM32618.1"/>
    </source>
</evidence>
<reference evidence="3 4" key="1">
    <citation type="submission" date="2018-02" db="EMBL/GenBank/DDBJ databases">
        <title>Draft genome of wild Prunus yedoensis var. nudiflora.</title>
        <authorList>
            <person name="Baek S."/>
            <person name="Kim J.-H."/>
            <person name="Choi K."/>
            <person name="Kim G.-B."/>
            <person name="Cho A."/>
            <person name="Jang H."/>
            <person name="Shin C.-H."/>
            <person name="Yu H.-J."/>
            <person name="Mun J.-H."/>
        </authorList>
    </citation>
    <scope>NUCLEOTIDE SEQUENCE [LARGE SCALE GENOMIC DNA]</scope>
    <source>
        <strain evidence="4">cv. Jeju island</strain>
        <tissue evidence="3">Leaf</tissue>
    </source>
</reference>